<dbReference type="CDD" id="cd00093">
    <property type="entry name" value="HTH_XRE"/>
    <property type="match status" value="1"/>
</dbReference>
<dbReference type="GO" id="GO:0005829">
    <property type="term" value="C:cytosol"/>
    <property type="evidence" value="ECO:0007669"/>
    <property type="project" value="TreeGrafter"/>
</dbReference>
<keyword evidence="4" id="KW-1185">Reference proteome</keyword>
<evidence type="ECO:0000313" key="3">
    <source>
        <dbReference type="EMBL" id="TSE26109.1"/>
    </source>
</evidence>
<keyword evidence="1" id="KW-0238">DNA-binding</keyword>
<protein>
    <submittedName>
        <fullName evidence="3">Putative HTH-type transcriptional regulator</fullName>
    </submittedName>
</protein>
<proteinExistence type="predicted"/>
<feature type="domain" description="HTH cro/C1-type" evidence="2">
    <location>
        <begin position="64"/>
        <end position="118"/>
    </location>
</feature>
<dbReference type="GO" id="GO:0003677">
    <property type="term" value="F:DNA binding"/>
    <property type="evidence" value="ECO:0007669"/>
    <property type="project" value="UniProtKB-KW"/>
</dbReference>
<dbReference type="GO" id="GO:0003700">
    <property type="term" value="F:DNA-binding transcription factor activity"/>
    <property type="evidence" value="ECO:0007669"/>
    <property type="project" value="TreeGrafter"/>
</dbReference>
<dbReference type="InterPro" id="IPR050807">
    <property type="entry name" value="TransReg_Diox_bact_type"/>
</dbReference>
<gene>
    <name evidence="3" type="ORF">Tsedi_00922</name>
</gene>
<dbReference type="OrthoDB" id="5679339at2"/>
<dbReference type="Proteomes" id="UP000320225">
    <property type="component" value="Unassembled WGS sequence"/>
</dbReference>
<dbReference type="SMART" id="SM00530">
    <property type="entry name" value="HTH_XRE"/>
    <property type="match status" value="1"/>
</dbReference>
<dbReference type="InterPro" id="IPR001387">
    <property type="entry name" value="Cro/C1-type_HTH"/>
</dbReference>
<dbReference type="Pfam" id="PF01381">
    <property type="entry name" value="HTH_3"/>
    <property type="match status" value="1"/>
</dbReference>
<dbReference type="EMBL" id="VJND01000004">
    <property type="protein sequence ID" value="TSE26109.1"/>
    <property type="molecule type" value="Genomic_DNA"/>
</dbReference>
<evidence type="ECO:0000259" key="2">
    <source>
        <dbReference type="PROSITE" id="PS50943"/>
    </source>
</evidence>
<dbReference type="PANTHER" id="PTHR46797:SF1">
    <property type="entry name" value="METHYLPHOSPHONATE SYNTHASE"/>
    <property type="match status" value="1"/>
</dbReference>
<dbReference type="PROSITE" id="PS50943">
    <property type="entry name" value="HTH_CROC1"/>
    <property type="match status" value="1"/>
</dbReference>
<accession>A0A554WRA9</accession>
<sequence length="121" mass="13573">MRAQIIEMDGRPASAVVPFAEWTVLLERLEELQDITDFKEAVARGEETLPLSFVERCLVGEHPLRLWREHRGLTLQALAERVGCTRQMLSMIERGKAAPSADLLARLAAALDVEMDDLYPG</sequence>
<name>A0A554WRA9_9BURK</name>
<evidence type="ECO:0000256" key="1">
    <source>
        <dbReference type="ARBA" id="ARBA00023125"/>
    </source>
</evidence>
<dbReference type="Gene3D" id="1.10.260.40">
    <property type="entry name" value="lambda repressor-like DNA-binding domains"/>
    <property type="match status" value="1"/>
</dbReference>
<reference evidence="3 4" key="1">
    <citation type="submission" date="2019-07" db="EMBL/GenBank/DDBJ databases">
        <title>Tepidimonas sediminis YIM 72259 draft genome.</title>
        <authorList>
            <person name="Da Costa M.S."/>
            <person name="Froufe H.J.C."/>
            <person name="Egas C."/>
            <person name="Albuquerque L."/>
        </authorList>
    </citation>
    <scope>NUCLEOTIDE SEQUENCE [LARGE SCALE GENOMIC DNA]</scope>
    <source>
        <strain evidence="3 4">YIM 72259</strain>
    </source>
</reference>
<dbReference type="PANTHER" id="PTHR46797">
    <property type="entry name" value="HTH-TYPE TRANSCRIPTIONAL REGULATOR"/>
    <property type="match status" value="1"/>
</dbReference>
<dbReference type="AlphaFoldDB" id="A0A554WRA9"/>
<dbReference type="RefSeq" id="WP_143894094.1">
    <property type="nucleotide sequence ID" value="NZ_VJND01000004.1"/>
</dbReference>
<evidence type="ECO:0000313" key="4">
    <source>
        <dbReference type="Proteomes" id="UP000320225"/>
    </source>
</evidence>
<dbReference type="InterPro" id="IPR010982">
    <property type="entry name" value="Lambda_DNA-bd_dom_sf"/>
</dbReference>
<dbReference type="SUPFAM" id="SSF47413">
    <property type="entry name" value="lambda repressor-like DNA-binding domains"/>
    <property type="match status" value="1"/>
</dbReference>
<organism evidence="3 4">
    <name type="scientific">Tepidimonas sediminis</name>
    <dbReference type="NCBI Taxonomy" id="2588941"/>
    <lineage>
        <taxon>Bacteria</taxon>
        <taxon>Pseudomonadati</taxon>
        <taxon>Pseudomonadota</taxon>
        <taxon>Betaproteobacteria</taxon>
        <taxon>Burkholderiales</taxon>
        <taxon>Tepidimonas</taxon>
    </lineage>
</organism>
<comment type="caution">
    <text evidence="3">The sequence shown here is derived from an EMBL/GenBank/DDBJ whole genome shotgun (WGS) entry which is preliminary data.</text>
</comment>